<dbReference type="Pfam" id="PF04536">
    <property type="entry name" value="TPM_phosphatase"/>
    <property type="match status" value="1"/>
</dbReference>
<name>A0A2P2EBB0_9PROT</name>
<dbReference type="InterPro" id="IPR007621">
    <property type="entry name" value="TPM_dom"/>
</dbReference>
<dbReference type="EMBL" id="BFBR01000006">
    <property type="protein sequence ID" value="GBF58358.1"/>
    <property type="molecule type" value="Genomic_DNA"/>
</dbReference>
<protein>
    <recommendedName>
        <fullName evidence="2">TPM domain-containing protein</fullName>
    </recommendedName>
</protein>
<sequence length="288" mass="30355">MSASLSAHFAAKPSGLTARLLRAVQLIGLMLMVALAAPASAAGPSFPALSGRVVDAANIIPEEVELELIGQLEALEAKSSDQLVVATVPSLQGYEIDEYGYQLGRFWQIGQGEKLNNGVILLVAPTERRVRIEVGYGLEGVLTDYLNSQIIRDAIVPAFKAGDMTGGIRNGVNEIEAVLTADPAELQARAARGLKAETSQSSSDLVPMLFFLAFLIFWVWLMTTRTRAARFRRSALWQNLPIILHDWDDDDRRGGGGWGGGGFGGGGFGGGFSGGGGSFGGGGASGSW</sequence>
<keyword evidence="1" id="KW-0472">Membrane</keyword>
<evidence type="ECO:0000256" key="1">
    <source>
        <dbReference type="SAM" id="Phobius"/>
    </source>
</evidence>
<gene>
    <name evidence="3" type="ORF">PbB2_02039</name>
</gene>
<evidence type="ECO:0000313" key="3">
    <source>
        <dbReference type="EMBL" id="GBF58358.1"/>
    </source>
</evidence>
<evidence type="ECO:0000313" key="4">
    <source>
        <dbReference type="Proteomes" id="UP000245086"/>
    </source>
</evidence>
<reference evidence="3 4" key="1">
    <citation type="journal article" date="2018" name="Genome Announc.">
        <title>Draft Genome Sequence of "Candidatus Phycosocius bacilliformis," an Alphaproteobacterial Ectosymbiont of the Hydrocarbon-Producing Green Alga Botryococcus braunii.</title>
        <authorList>
            <person name="Tanabe Y."/>
            <person name="Yamaguchi H."/>
            <person name="Watanabe M.M."/>
        </authorList>
    </citation>
    <scope>NUCLEOTIDE SEQUENCE [LARGE SCALE GENOMIC DNA]</scope>
    <source>
        <strain evidence="3 4">BOTRYCO-2</strain>
    </source>
</reference>
<dbReference type="AlphaFoldDB" id="A0A2P2EBB0"/>
<feature type="transmembrane region" description="Helical" evidence="1">
    <location>
        <begin position="205"/>
        <end position="223"/>
    </location>
</feature>
<dbReference type="Proteomes" id="UP000245086">
    <property type="component" value="Unassembled WGS sequence"/>
</dbReference>
<dbReference type="PANTHER" id="PTHR30373">
    <property type="entry name" value="UPF0603 PROTEIN YGCG"/>
    <property type="match status" value="1"/>
</dbReference>
<evidence type="ECO:0000259" key="2">
    <source>
        <dbReference type="Pfam" id="PF04536"/>
    </source>
</evidence>
<proteinExistence type="predicted"/>
<dbReference type="Gene3D" id="3.10.310.50">
    <property type="match status" value="1"/>
</dbReference>
<organism evidence="3 4">
    <name type="scientific">Candidatus Phycosocius bacilliformis</name>
    <dbReference type="NCBI Taxonomy" id="1445552"/>
    <lineage>
        <taxon>Bacteria</taxon>
        <taxon>Pseudomonadati</taxon>
        <taxon>Pseudomonadota</taxon>
        <taxon>Alphaproteobacteria</taxon>
        <taxon>Caulobacterales</taxon>
        <taxon>Caulobacterales incertae sedis</taxon>
        <taxon>Candidatus Phycosocius</taxon>
    </lineage>
</organism>
<feature type="domain" description="TPM" evidence="2">
    <location>
        <begin position="53"/>
        <end position="177"/>
    </location>
</feature>
<keyword evidence="1" id="KW-1133">Transmembrane helix</keyword>
<dbReference type="PANTHER" id="PTHR30373:SF2">
    <property type="entry name" value="UPF0603 PROTEIN YGCG"/>
    <property type="match status" value="1"/>
</dbReference>
<dbReference type="RefSeq" id="WP_238164964.1">
    <property type="nucleotide sequence ID" value="NZ_BFBR01000006.1"/>
</dbReference>
<accession>A0A2P2EBB0</accession>
<keyword evidence="4" id="KW-1185">Reference proteome</keyword>
<keyword evidence="1" id="KW-0812">Transmembrane</keyword>
<comment type="caution">
    <text evidence="3">The sequence shown here is derived from an EMBL/GenBank/DDBJ whole genome shotgun (WGS) entry which is preliminary data.</text>
</comment>